<dbReference type="PANTHER" id="PTHR33755">
    <property type="entry name" value="TOXIN PARE1-RELATED"/>
    <property type="match status" value="1"/>
</dbReference>
<evidence type="ECO:0000256" key="1">
    <source>
        <dbReference type="ARBA" id="ARBA00006226"/>
    </source>
</evidence>
<dbReference type="InterPro" id="IPR051803">
    <property type="entry name" value="TA_system_RelE-like_toxin"/>
</dbReference>
<dbReference type="InterPro" id="IPR007712">
    <property type="entry name" value="RelE/ParE_toxin"/>
</dbReference>
<dbReference type="EMBL" id="JRUQ01000080">
    <property type="protein sequence ID" value="KGT87010.1"/>
    <property type="molecule type" value="Genomic_DNA"/>
</dbReference>
<accession>A0A0A3YK76</accession>
<proteinExistence type="inferred from homology"/>
<dbReference type="Gene3D" id="3.30.2310.20">
    <property type="entry name" value="RelE-like"/>
    <property type="match status" value="1"/>
</dbReference>
<protein>
    <submittedName>
        <fullName evidence="3">Plasmid stabilization protein</fullName>
    </submittedName>
</protein>
<comment type="similarity">
    <text evidence="1">Belongs to the RelE toxin family.</text>
</comment>
<dbReference type="InterPro" id="IPR035093">
    <property type="entry name" value="RelE/ParE_toxin_dom_sf"/>
</dbReference>
<dbReference type="Pfam" id="PF05016">
    <property type="entry name" value="ParE_toxin"/>
    <property type="match status" value="1"/>
</dbReference>
<keyword evidence="4" id="KW-1185">Reference proteome</keyword>
<keyword evidence="2" id="KW-1277">Toxin-antitoxin system</keyword>
<reference evidence="3 4" key="1">
    <citation type="submission" date="2014-10" db="EMBL/GenBank/DDBJ databases">
        <title>Genome sequence of Erwinia typographi M043b.</title>
        <authorList>
            <person name="Chan K.-G."/>
            <person name="Tan W.-S."/>
        </authorList>
    </citation>
    <scope>NUCLEOTIDE SEQUENCE [LARGE SCALE GENOMIC DNA]</scope>
    <source>
        <strain evidence="3 4">M043b</strain>
    </source>
</reference>
<dbReference type="RefSeq" id="WP_034898745.1">
    <property type="nucleotide sequence ID" value="NZ_JRUQ01000080.1"/>
</dbReference>
<dbReference type="Proteomes" id="UP000030351">
    <property type="component" value="Unassembled WGS sequence"/>
</dbReference>
<evidence type="ECO:0000313" key="3">
    <source>
        <dbReference type="EMBL" id="KGT87010.1"/>
    </source>
</evidence>
<organism evidence="3 4">
    <name type="scientific">Erwinia typographi</name>
    <dbReference type="NCBI Taxonomy" id="371042"/>
    <lineage>
        <taxon>Bacteria</taxon>
        <taxon>Pseudomonadati</taxon>
        <taxon>Pseudomonadota</taxon>
        <taxon>Gammaproteobacteria</taxon>
        <taxon>Enterobacterales</taxon>
        <taxon>Erwiniaceae</taxon>
        <taxon>Erwinia</taxon>
    </lineage>
</organism>
<sequence>MPSLSWTPQAVADVQRLYRFLAARDLNTARNAVIEIRGRVKILAHHPASGRPVEELSSAYREWPVSFGNSGYVVLYRIDTDIVSILAVRHQRETGWAES</sequence>
<evidence type="ECO:0000313" key="4">
    <source>
        <dbReference type="Proteomes" id="UP000030351"/>
    </source>
</evidence>
<name>A0A0A3YK76_9GAMM</name>
<comment type="caution">
    <text evidence="3">The sequence shown here is derived from an EMBL/GenBank/DDBJ whole genome shotgun (WGS) entry which is preliminary data.</text>
</comment>
<dbReference type="eggNOG" id="COG3668">
    <property type="taxonomic scope" value="Bacteria"/>
</dbReference>
<dbReference type="STRING" id="371042.NG99_24335"/>
<gene>
    <name evidence="3" type="ORF">NG99_24335</name>
</gene>
<evidence type="ECO:0000256" key="2">
    <source>
        <dbReference type="ARBA" id="ARBA00022649"/>
    </source>
</evidence>
<dbReference type="PANTHER" id="PTHR33755:SF7">
    <property type="entry name" value="TOXIN MODULE OF TOXIN-ANTITOXIN SYSTEM RELE_STBE FAMILY"/>
    <property type="match status" value="1"/>
</dbReference>
<dbReference type="AlphaFoldDB" id="A0A0A3YK76"/>